<feature type="non-terminal residue" evidence="2">
    <location>
        <position position="1"/>
    </location>
</feature>
<reference evidence="2" key="1">
    <citation type="submission" date="2020-02" db="EMBL/GenBank/DDBJ databases">
        <authorList>
            <person name="Meier V. D."/>
        </authorList>
    </citation>
    <scope>NUCLEOTIDE SEQUENCE</scope>
    <source>
        <strain evidence="2">AVDCRST_MAG06</strain>
    </source>
</reference>
<feature type="compositionally biased region" description="Basic and acidic residues" evidence="1">
    <location>
        <begin position="38"/>
        <end position="52"/>
    </location>
</feature>
<organism evidence="2">
    <name type="scientific">uncultured Nocardioides sp</name>
    <dbReference type="NCBI Taxonomy" id="198441"/>
    <lineage>
        <taxon>Bacteria</taxon>
        <taxon>Bacillati</taxon>
        <taxon>Actinomycetota</taxon>
        <taxon>Actinomycetes</taxon>
        <taxon>Propionibacteriales</taxon>
        <taxon>Nocardioidaceae</taxon>
        <taxon>Nocardioides</taxon>
        <taxon>environmental samples</taxon>
    </lineage>
</organism>
<feature type="region of interest" description="Disordered" evidence="1">
    <location>
        <begin position="1"/>
        <end position="84"/>
    </location>
</feature>
<sequence length="84" mass="9461">EDHDLPGPRRALRPRAPRRERRRRHQRPGPPPQGGGEGGRRDPPGGPRRDEGPLAAPQEVDGLVPRRQAGLRRAPRRQRLQPSL</sequence>
<accession>A0A6J4MW77</accession>
<evidence type="ECO:0000313" key="2">
    <source>
        <dbReference type="EMBL" id="CAA9370878.1"/>
    </source>
</evidence>
<dbReference type="AlphaFoldDB" id="A0A6J4MW77"/>
<evidence type="ECO:0000256" key="1">
    <source>
        <dbReference type="SAM" id="MobiDB-lite"/>
    </source>
</evidence>
<feature type="compositionally biased region" description="Basic residues" evidence="1">
    <location>
        <begin position="10"/>
        <end position="27"/>
    </location>
</feature>
<feature type="compositionally biased region" description="Basic residues" evidence="1">
    <location>
        <begin position="69"/>
        <end position="84"/>
    </location>
</feature>
<dbReference type="EMBL" id="CADCUP010000001">
    <property type="protein sequence ID" value="CAA9370878.1"/>
    <property type="molecule type" value="Genomic_DNA"/>
</dbReference>
<name>A0A6J4MW77_9ACTN</name>
<feature type="non-terminal residue" evidence="2">
    <location>
        <position position="84"/>
    </location>
</feature>
<proteinExistence type="predicted"/>
<protein>
    <submittedName>
        <fullName evidence="2">Uncharacterized protein</fullName>
    </submittedName>
</protein>
<gene>
    <name evidence="2" type="ORF">AVDCRST_MAG06-56</name>
</gene>